<proteinExistence type="predicted"/>
<feature type="transmembrane region" description="Helical" evidence="2">
    <location>
        <begin position="369"/>
        <end position="390"/>
    </location>
</feature>
<feature type="non-terminal residue" evidence="3">
    <location>
        <position position="756"/>
    </location>
</feature>
<protein>
    <submittedName>
        <fullName evidence="3">Uncharacterized protein</fullName>
    </submittedName>
</protein>
<feature type="transmembrane region" description="Helical" evidence="2">
    <location>
        <begin position="242"/>
        <end position="266"/>
    </location>
</feature>
<evidence type="ECO:0000313" key="3">
    <source>
        <dbReference type="EMBL" id="CAJ1384782.1"/>
    </source>
</evidence>
<gene>
    <name evidence="3" type="ORF">EVOR1521_LOCUS11570</name>
</gene>
<keyword evidence="2" id="KW-1133">Transmembrane helix</keyword>
<organism evidence="3 4">
    <name type="scientific">Effrenium voratum</name>
    <dbReference type="NCBI Taxonomy" id="2562239"/>
    <lineage>
        <taxon>Eukaryota</taxon>
        <taxon>Sar</taxon>
        <taxon>Alveolata</taxon>
        <taxon>Dinophyceae</taxon>
        <taxon>Suessiales</taxon>
        <taxon>Symbiodiniaceae</taxon>
        <taxon>Effrenium</taxon>
    </lineage>
</organism>
<feature type="transmembrane region" description="Helical" evidence="2">
    <location>
        <begin position="466"/>
        <end position="488"/>
    </location>
</feature>
<reference evidence="3" key="1">
    <citation type="submission" date="2023-08" db="EMBL/GenBank/DDBJ databases">
        <authorList>
            <person name="Chen Y."/>
            <person name="Shah S."/>
            <person name="Dougan E. K."/>
            <person name="Thang M."/>
            <person name="Chan C."/>
        </authorList>
    </citation>
    <scope>NUCLEOTIDE SEQUENCE</scope>
</reference>
<dbReference type="Proteomes" id="UP001178507">
    <property type="component" value="Unassembled WGS sequence"/>
</dbReference>
<feature type="transmembrane region" description="Helical" evidence="2">
    <location>
        <begin position="434"/>
        <end position="454"/>
    </location>
</feature>
<comment type="caution">
    <text evidence="3">The sequence shown here is derived from an EMBL/GenBank/DDBJ whole genome shotgun (WGS) entry which is preliminary data.</text>
</comment>
<sequence>MDVCGACLNGTYQDSWAGMVCQPCPDGATCQKDRPPVPIWGHYVVENEELMRLTGKWMGPDACSSLPGGGLEKLAFADTYIWESSKRIPRWRVGLCEHAEKCEVGNVCLEFHTGNGCMKCSPSASKLWGDGPFCKGCPADWEQWLNALARAAVQIVFAELLSRATRSSAESLRRLGADLLLTLLHAWQMLWLLNKSVQEFHATHVTYLVLTPVDYLMTPWLLPLADCTQHAYSADGVWLQSVAVISSGLTLYVFFFVPYLCFCCSAEAKQSLRRRCISLNQVLLPNLLYWSVTLLESCADVKPLFSIADADNCQEPVDLATNPSLLTVLAVLIVVYLQGYAVWACRRDHSRSDARKQFGLLFNPTRSDYYMWCFFEGLYILVLCIASASVPKGTGFLRQAICLALYVSYFILLVSLDPFLPVSARALYHIKRDIAIEQFALSIILLFERLMDLLSLPETLGYEFSYHSLTLDICVSVAVIRVTILILYKYARNSIIVTKSIQSDTGGLPEIAQKPLDVVRALVGAKSLQVHRKDNQFTLETDMMSSFQRRDFLCSLEMVLEHELSKDSALNLQVVVGLVNEATVQIIGSHRVALNKHLNTMAGSIPGGWDPSSVDKQAFVLLPEELSGAVQDMCHQDQRNSGPGLHEIDTTGLDLLMGGADSSSSEEEEDRHVEVYTDTHEEVLCRKARKGPDMDQEHTENKVEMPDFLQRLHRLAHDADEEVDRKMRLLAYEIRAVKWPPNAADSWKEVKSFAEK</sequence>
<evidence type="ECO:0000256" key="2">
    <source>
        <dbReference type="SAM" id="Phobius"/>
    </source>
</evidence>
<keyword evidence="4" id="KW-1185">Reference proteome</keyword>
<evidence type="ECO:0000256" key="1">
    <source>
        <dbReference type="SAM" id="MobiDB-lite"/>
    </source>
</evidence>
<dbReference type="AlphaFoldDB" id="A0AA36MUX8"/>
<feature type="transmembrane region" description="Helical" evidence="2">
    <location>
        <begin position="325"/>
        <end position="345"/>
    </location>
</feature>
<keyword evidence="2" id="KW-0812">Transmembrane</keyword>
<dbReference type="EMBL" id="CAUJNA010001152">
    <property type="protein sequence ID" value="CAJ1384782.1"/>
    <property type="molecule type" value="Genomic_DNA"/>
</dbReference>
<evidence type="ECO:0000313" key="4">
    <source>
        <dbReference type="Proteomes" id="UP001178507"/>
    </source>
</evidence>
<accession>A0AA36MUX8</accession>
<feature type="region of interest" description="Disordered" evidence="1">
    <location>
        <begin position="654"/>
        <end position="677"/>
    </location>
</feature>
<feature type="transmembrane region" description="Helical" evidence="2">
    <location>
        <begin position="396"/>
        <end position="414"/>
    </location>
</feature>
<keyword evidence="2" id="KW-0472">Membrane</keyword>
<name>A0AA36MUX8_9DINO</name>